<dbReference type="Gene3D" id="3.55.50.10">
    <property type="entry name" value="Baseplate protein-like domains"/>
    <property type="match status" value="1"/>
</dbReference>
<feature type="domain" description="Gp5/Type VI secretion system Vgr C-terminal trimerisation" evidence="4">
    <location>
        <begin position="477"/>
        <end position="581"/>
    </location>
</feature>
<feature type="compositionally biased region" description="Polar residues" evidence="2">
    <location>
        <begin position="596"/>
        <end position="611"/>
    </location>
</feature>
<dbReference type="Gene3D" id="4.10.220.110">
    <property type="match status" value="1"/>
</dbReference>
<name>A0A1N6MYA3_9GAMM</name>
<dbReference type="InterPro" id="IPR006533">
    <property type="entry name" value="T6SS_Vgr_RhsGE"/>
</dbReference>
<evidence type="ECO:0000313" key="5">
    <source>
        <dbReference type="EMBL" id="PHM38721.1"/>
    </source>
</evidence>
<protein>
    <submittedName>
        <fullName evidence="5">Type VI secretion system substrate VgrG1b</fullName>
    </submittedName>
</protein>
<dbReference type="InterPro" id="IPR054030">
    <property type="entry name" value="Gp5_Vgr_C"/>
</dbReference>
<evidence type="ECO:0000259" key="4">
    <source>
        <dbReference type="Pfam" id="PF22178"/>
    </source>
</evidence>
<feature type="region of interest" description="Disordered" evidence="2">
    <location>
        <begin position="591"/>
        <end position="611"/>
    </location>
</feature>
<dbReference type="RefSeq" id="WP_086953309.1">
    <property type="nucleotide sequence ID" value="NZ_CAWNQC010000001.1"/>
</dbReference>
<gene>
    <name evidence="5" type="ORF">Xinn_00002</name>
    <name evidence="6" type="ORF">XIS1_460160</name>
</gene>
<evidence type="ECO:0000259" key="3">
    <source>
        <dbReference type="Pfam" id="PF04717"/>
    </source>
</evidence>
<dbReference type="Proteomes" id="UP000196435">
    <property type="component" value="Unassembled WGS sequence"/>
</dbReference>
<dbReference type="Gene3D" id="2.30.110.50">
    <property type="match status" value="1"/>
</dbReference>
<dbReference type="NCBIfam" id="TIGR03361">
    <property type="entry name" value="VI_Rhs_Vgr"/>
    <property type="match status" value="1"/>
</dbReference>
<dbReference type="EMBL" id="NIBU01000001">
    <property type="protein sequence ID" value="PHM38721.1"/>
    <property type="molecule type" value="Genomic_DNA"/>
</dbReference>
<dbReference type="InterPro" id="IPR037026">
    <property type="entry name" value="Vgr_OB-fold_dom_sf"/>
</dbReference>
<dbReference type="EMBL" id="FTLG01000188">
    <property type="protein sequence ID" value="SIP73845.1"/>
    <property type="molecule type" value="Genomic_DNA"/>
</dbReference>
<dbReference type="OrthoDB" id="6710627at2"/>
<dbReference type="AlphaFoldDB" id="A0A1N6MYA3"/>
<keyword evidence="8" id="KW-1185">Reference proteome</keyword>
<dbReference type="SUPFAM" id="SSF69349">
    <property type="entry name" value="Phage fibre proteins"/>
    <property type="match status" value="1"/>
</dbReference>
<evidence type="ECO:0000256" key="1">
    <source>
        <dbReference type="ARBA" id="ARBA00005558"/>
    </source>
</evidence>
<dbReference type="Gene3D" id="2.40.50.230">
    <property type="entry name" value="Gp5 N-terminal domain"/>
    <property type="match status" value="1"/>
</dbReference>
<proteinExistence type="inferred from homology"/>
<dbReference type="InterPro" id="IPR006531">
    <property type="entry name" value="Gp5/Vgr_OB"/>
</dbReference>
<dbReference type="Proteomes" id="UP000224871">
    <property type="component" value="Unassembled WGS sequence"/>
</dbReference>
<dbReference type="InterPro" id="IPR017847">
    <property type="entry name" value="T6SS_RhsGE_Vgr_subset"/>
</dbReference>
<evidence type="ECO:0000313" key="7">
    <source>
        <dbReference type="Proteomes" id="UP000196435"/>
    </source>
</evidence>
<evidence type="ECO:0000313" key="6">
    <source>
        <dbReference type="EMBL" id="SIP73845.1"/>
    </source>
</evidence>
<dbReference type="SUPFAM" id="SSF69255">
    <property type="entry name" value="gp5 N-terminal domain-like"/>
    <property type="match status" value="1"/>
</dbReference>
<dbReference type="NCBIfam" id="TIGR01646">
    <property type="entry name" value="vgr_GE"/>
    <property type="match status" value="1"/>
</dbReference>
<dbReference type="Pfam" id="PF04717">
    <property type="entry name" value="Phage_base_V"/>
    <property type="match status" value="1"/>
</dbReference>
<comment type="similarity">
    <text evidence="1">Belongs to the VgrG protein family.</text>
</comment>
<evidence type="ECO:0000256" key="2">
    <source>
        <dbReference type="SAM" id="MobiDB-lite"/>
    </source>
</evidence>
<dbReference type="Pfam" id="PF22178">
    <property type="entry name" value="Gp5_trimer_C"/>
    <property type="match status" value="1"/>
</dbReference>
<feature type="domain" description="Gp5/Type VI secretion system Vgr protein OB-fold" evidence="3">
    <location>
        <begin position="396"/>
        <end position="459"/>
    </location>
</feature>
<reference evidence="5 8" key="3">
    <citation type="journal article" date="2017" name="Nat. Microbiol.">
        <title>Natural product diversity associated with the nematode symbionts Photorhabdus and Xenorhabdus.</title>
        <authorList>
            <person name="Tobias N.J."/>
            <person name="Wolff H."/>
            <person name="Djahanschiri B."/>
            <person name="Grundmann F."/>
            <person name="Kronenwerth M."/>
            <person name="Shi Y.M."/>
            <person name="Simonyi S."/>
            <person name="Grun P."/>
            <person name="Shapiro-Ilan D."/>
            <person name="Pidot S.J."/>
            <person name="Stinear T.P."/>
            <person name="Ebersberger I."/>
            <person name="Bode H.B."/>
        </authorList>
    </citation>
    <scope>NUCLEOTIDE SEQUENCE [LARGE SCALE GENOMIC DNA]</scope>
    <source>
        <strain evidence="5 8">DSM 16336</strain>
    </source>
</reference>
<organism evidence="6 7">
    <name type="scientific">Xenorhabdus innexi</name>
    <dbReference type="NCBI Taxonomy" id="290109"/>
    <lineage>
        <taxon>Bacteria</taxon>
        <taxon>Pseudomonadati</taxon>
        <taxon>Pseudomonadota</taxon>
        <taxon>Gammaproteobacteria</taxon>
        <taxon>Enterobacterales</taxon>
        <taxon>Morganellaceae</taxon>
        <taxon>Xenorhabdus</taxon>
    </lineage>
</organism>
<reference evidence="7" key="2">
    <citation type="submission" date="2016-12" db="EMBL/GenBank/DDBJ databases">
        <authorList>
            <person name="Gaudriault S."/>
        </authorList>
    </citation>
    <scope>NUCLEOTIDE SEQUENCE [LARGE SCALE GENOMIC DNA]</scope>
    <source>
        <strain evidence="7">HGB1681 (deposited as PTA-6826 in the American Type Culture Collection)</strain>
    </source>
</reference>
<accession>A0A1N6MYA3</accession>
<evidence type="ECO:0000313" key="8">
    <source>
        <dbReference type="Proteomes" id="UP000224871"/>
    </source>
</evidence>
<dbReference type="Pfam" id="PF05954">
    <property type="entry name" value="Phage_GPD"/>
    <property type="match status" value="1"/>
</dbReference>
<reference evidence="6" key="1">
    <citation type="submission" date="2016-12" db="EMBL/GenBank/DDBJ databases">
        <authorList>
            <person name="Song W.-J."/>
            <person name="Kurnit D.M."/>
        </authorList>
    </citation>
    <scope>NUCLEOTIDE SEQUENCE [LARGE SCALE GENOMIC DNA]</scope>
    <source>
        <strain evidence="6">HGB1681</strain>
    </source>
</reference>
<dbReference type="SUPFAM" id="SSF69279">
    <property type="entry name" value="Phage tail proteins"/>
    <property type="match status" value="2"/>
</dbReference>
<sequence length="658" mass="73852">MKRNIIAHTPLGEGDLLFGSLKGEEKLSTIYTFNIELLSKKKDIDIKSLRGKSISIEITPPNIPSAEVRYLNGIVHDAMVCDFYDHYCYKYKFILKPKLSILQNSKGCQIWQKKTAPEIIKDILNKHDIKFESKLTSKYQQLEYCTQYRETDFNFISRIMEKEGIYYYFQHTISDHTLILADSPQSHSALTGYSTLEYYPNHFPPRNNKEKRYLYDWNVSYSIAPKIYAMNDYDFLQPRAQLLETQQNPDNSGPNTKIYEWPGNYSEASQGKFYVLVLQQSYTAHCYHIKAKSLEAGIAPGYTFTLSNAFREGDNGDYLIVGATYELSESGYHSGEVYSGDNNNDNAAKIKTRFTAIPARINWRAPRLTPCPVASIETAEVVGSSGKEIWTNEYAQVKVQFHWDQDGAKDDTSSCWIRCSSPWASTKFGAVQIPRVGDEVFVSFINGNPDRPLIIGSTFNKENMPPWKLPNEATKIGFMSRSIQGGNSNASYLFIDDAQDKESFALHAEKDMNISVENDQTIAIEGSRTTEIKKKQIDTIEEDASFTYNAKRNTTVEQEETATFNNKQKTTVANGKEIEVTSGGIKYSITGDHQSDISGNQKESIAGNEESNVAGNWKKSVTGTAEVKTASTLTLSATATTVASPATITLLSTLIIIG</sequence>